<dbReference type="STRING" id="1328314.Achr_3770"/>
<reference evidence="1 2" key="1">
    <citation type="journal article" date="2015" name="PLoS ONE">
        <title>Azotobacter Genomes: The Genome of Azotobacter chroococcum NCIMB 8003 (ATCC 4412).</title>
        <authorList>
            <person name="Robson R.L."/>
            <person name="Jones R."/>
            <person name="Robson R.M."/>
            <person name="Schwartz A."/>
            <person name="Richardson T.H."/>
        </authorList>
    </citation>
    <scope>NUCLEOTIDE SEQUENCE [LARGE SCALE GENOMIC DNA]</scope>
    <source>
        <strain evidence="1 2">NCIMB 8003</strain>
    </source>
</reference>
<organism evidence="1 2">
    <name type="scientific">Azotobacter chroococcum NCIMB 8003</name>
    <dbReference type="NCBI Taxonomy" id="1328314"/>
    <lineage>
        <taxon>Bacteria</taxon>
        <taxon>Pseudomonadati</taxon>
        <taxon>Pseudomonadota</taxon>
        <taxon>Gammaproteobacteria</taxon>
        <taxon>Pseudomonadales</taxon>
        <taxon>Pseudomonadaceae</taxon>
        <taxon>Azotobacter</taxon>
    </lineage>
</organism>
<protein>
    <submittedName>
        <fullName evidence="1">Uncharacterized protein</fullName>
    </submittedName>
</protein>
<dbReference type="AlphaFoldDB" id="A0A0C4WG57"/>
<gene>
    <name evidence="1" type="ORF">Achr_3770</name>
</gene>
<dbReference type="KEGG" id="acx:Achr_3770"/>
<accession>A0A0C4WG57</accession>
<evidence type="ECO:0000313" key="1">
    <source>
        <dbReference type="EMBL" id="AJE19883.1"/>
    </source>
</evidence>
<evidence type="ECO:0000313" key="2">
    <source>
        <dbReference type="Proteomes" id="UP000068210"/>
    </source>
</evidence>
<proteinExistence type="predicted"/>
<dbReference type="Proteomes" id="UP000068210">
    <property type="component" value="Chromosome"/>
</dbReference>
<keyword evidence="2" id="KW-1185">Reference proteome</keyword>
<name>A0A0C4WG57_9GAMM</name>
<sequence length="25" mass="2632">MAVLSTLQVPGMAVWQARYASIAAP</sequence>
<dbReference type="HOGENOM" id="CLU_3418708_0_0_6"/>
<dbReference type="EMBL" id="CP010415">
    <property type="protein sequence ID" value="AJE19883.1"/>
    <property type="molecule type" value="Genomic_DNA"/>
</dbReference>